<evidence type="ECO:0000313" key="3">
    <source>
        <dbReference type="Proteomes" id="UP000288805"/>
    </source>
</evidence>
<organism evidence="2 3">
    <name type="scientific">Vitis vinifera</name>
    <name type="common">Grape</name>
    <dbReference type="NCBI Taxonomy" id="29760"/>
    <lineage>
        <taxon>Eukaryota</taxon>
        <taxon>Viridiplantae</taxon>
        <taxon>Streptophyta</taxon>
        <taxon>Embryophyta</taxon>
        <taxon>Tracheophyta</taxon>
        <taxon>Spermatophyta</taxon>
        <taxon>Magnoliopsida</taxon>
        <taxon>eudicotyledons</taxon>
        <taxon>Gunneridae</taxon>
        <taxon>Pentapetalae</taxon>
        <taxon>rosids</taxon>
        <taxon>Vitales</taxon>
        <taxon>Vitaceae</taxon>
        <taxon>Viteae</taxon>
        <taxon>Vitis</taxon>
    </lineage>
</organism>
<reference evidence="2 3" key="1">
    <citation type="journal article" date="2018" name="PLoS Genet.">
        <title>Population sequencing reveals clonal diversity and ancestral inbreeding in the grapevine cultivar Chardonnay.</title>
        <authorList>
            <person name="Roach M.J."/>
            <person name="Johnson D.L."/>
            <person name="Bohlmann J."/>
            <person name="van Vuuren H.J."/>
            <person name="Jones S.J."/>
            <person name="Pretorius I.S."/>
            <person name="Schmidt S.A."/>
            <person name="Borneman A.R."/>
        </authorList>
    </citation>
    <scope>NUCLEOTIDE SEQUENCE [LARGE SCALE GENOMIC DNA]</scope>
    <source>
        <strain evidence="3">cv. Chardonnay</strain>
        <tissue evidence="2">Leaf</tissue>
    </source>
</reference>
<sequence>MATPSRSRSSVREDNSEWRQAIERRQLASERQLKVLLQETERLREEKRRYYASSFNIRPPRRQRSRGQVANSRPEPESIYPGTTGVIPEACNAIRAWETKATSSHNRGNAPRPYDQPRGAERAPHRDPMVTPMVRNVHPHLAVQQAGRNLPNEPPIGSISKRLDDMLSTPFALTSFITSPKGIPRTKIFHIRRDHDPFDHIMHYRQLMTLDIGNDALLCKCSRQPTRQSPISWFHRLPPNSVGNFRDLVRISWDNTCAPLDTSRTSALCKT</sequence>
<gene>
    <name evidence="2" type="ORF">CK203_061824</name>
</gene>
<dbReference type="EMBL" id="QGNW01000421">
    <property type="protein sequence ID" value="RVW72177.1"/>
    <property type="molecule type" value="Genomic_DNA"/>
</dbReference>
<name>A0A438GJ17_VITVI</name>
<feature type="region of interest" description="Disordered" evidence="1">
    <location>
        <begin position="50"/>
        <end position="84"/>
    </location>
</feature>
<comment type="caution">
    <text evidence="2">The sequence shown here is derived from an EMBL/GenBank/DDBJ whole genome shotgun (WGS) entry which is preliminary data.</text>
</comment>
<proteinExistence type="predicted"/>
<dbReference type="Proteomes" id="UP000288805">
    <property type="component" value="Unassembled WGS sequence"/>
</dbReference>
<evidence type="ECO:0000256" key="1">
    <source>
        <dbReference type="SAM" id="MobiDB-lite"/>
    </source>
</evidence>
<feature type="region of interest" description="Disordered" evidence="1">
    <location>
        <begin position="99"/>
        <end position="124"/>
    </location>
</feature>
<protein>
    <submittedName>
        <fullName evidence="2">Uncharacterized protein</fullName>
    </submittedName>
</protein>
<dbReference type="AlphaFoldDB" id="A0A438GJ17"/>
<accession>A0A438GJ17</accession>
<evidence type="ECO:0000313" key="2">
    <source>
        <dbReference type="EMBL" id="RVW72177.1"/>
    </source>
</evidence>